<dbReference type="GO" id="GO:0003677">
    <property type="term" value="F:DNA binding"/>
    <property type="evidence" value="ECO:0007669"/>
    <property type="project" value="UniProtKB-UniRule"/>
</dbReference>
<dbReference type="InterPro" id="IPR001647">
    <property type="entry name" value="HTH_TetR"/>
</dbReference>
<sequence length="196" mass="22297">MIATMKEKEYLILEAALKAFKQHGFYEAKISDIAKEAGIGKGTVYEYFDSKKQLFERSILYITEQYIEGAREIIKKEKKLKEKLVLLAGYHGKFVEKYVQAGELMFSKNSVISEELVYKILEAKNILYGFIDALIEEGVDHGELRGDIDKKIMLLTLWGAITENYQEKILFQKLSAEDVDADSIINSVFGGIAGNY</sequence>
<dbReference type="OrthoDB" id="9814200at2"/>
<dbReference type="Proteomes" id="UP000035704">
    <property type="component" value="Chromosome"/>
</dbReference>
<dbReference type="EMBL" id="CP009687">
    <property type="protein sequence ID" value="AKL93682.1"/>
    <property type="molecule type" value="Genomic_DNA"/>
</dbReference>
<dbReference type="PROSITE" id="PS50977">
    <property type="entry name" value="HTH_TETR_2"/>
    <property type="match status" value="1"/>
</dbReference>
<reference evidence="2 3" key="1">
    <citation type="submission" date="2014-10" db="EMBL/GenBank/DDBJ databases">
        <title>Genome sequence of Clostridium aceticum DSM 1496.</title>
        <authorList>
            <person name="Poehlein A."/>
            <person name="Schiel-Bengelsdorf B."/>
            <person name="Gottschalk G."/>
            <person name="Duerre P."/>
            <person name="Daniel R."/>
        </authorList>
    </citation>
    <scope>NUCLEOTIDE SEQUENCE [LARGE SCALE GENOMIC DNA]</scope>
    <source>
        <strain evidence="2 3">DSM 1496</strain>
    </source>
</reference>
<dbReference type="PRINTS" id="PR00455">
    <property type="entry name" value="HTHTETR"/>
</dbReference>
<dbReference type="STRING" id="84022.CACET_c01660"/>
<keyword evidence="3" id="KW-1185">Reference proteome</keyword>
<dbReference type="PANTHER" id="PTHR43479">
    <property type="entry name" value="ACREF/ENVCD OPERON REPRESSOR-RELATED"/>
    <property type="match status" value="1"/>
</dbReference>
<dbReference type="SUPFAM" id="SSF48498">
    <property type="entry name" value="Tetracyclin repressor-like, C-terminal domain"/>
    <property type="match status" value="1"/>
</dbReference>
<evidence type="ECO:0000256" key="1">
    <source>
        <dbReference type="ARBA" id="ARBA00023125"/>
    </source>
</evidence>
<dbReference type="AlphaFoldDB" id="A0A0D8I6B3"/>
<dbReference type="PANTHER" id="PTHR43479:SF11">
    <property type="entry name" value="ACREF_ENVCD OPERON REPRESSOR-RELATED"/>
    <property type="match status" value="1"/>
</dbReference>
<evidence type="ECO:0000313" key="2">
    <source>
        <dbReference type="EMBL" id="AKL93682.1"/>
    </source>
</evidence>
<name>A0A0D8I6B3_9CLOT</name>
<dbReference type="Gene3D" id="1.10.357.10">
    <property type="entry name" value="Tetracycline Repressor, domain 2"/>
    <property type="match status" value="1"/>
</dbReference>
<dbReference type="Gene3D" id="1.10.10.60">
    <property type="entry name" value="Homeodomain-like"/>
    <property type="match status" value="1"/>
</dbReference>
<dbReference type="InterPro" id="IPR050624">
    <property type="entry name" value="HTH-type_Tx_Regulator"/>
</dbReference>
<accession>A0A0D8I6B3</accession>
<dbReference type="InterPro" id="IPR009057">
    <property type="entry name" value="Homeodomain-like_sf"/>
</dbReference>
<dbReference type="InterPro" id="IPR041490">
    <property type="entry name" value="KstR2_TetR_C"/>
</dbReference>
<evidence type="ECO:0000313" key="3">
    <source>
        <dbReference type="Proteomes" id="UP000035704"/>
    </source>
</evidence>
<dbReference type="KEGG" id="cace:CACET_c01660"/>
<keyword evidence="1" id="KW-0238">DNA-binding</keyword>
<dbReference type="PATRIC" id="fig|84022.5.peg.2501"/>
<gene>
    <name evidence="2" type="ORF">CACET_c01660</name>
</gene>
<dbReference type="SUPFAM" id="SSF46689">
    <property type="entry name" value="Homeodomain-like"/>
    <property type="match status" value="1"/>
</dbReference>
<dbReference type="Pfam" id="PF00440">
    <property type="entry name" value="TetR_N"/>
    <property type="match status" value="1"/>
</dbReference>
<dbReference type="RefSeq" id="WP_044826359.1">
    <property type="nucleotide sequence ID" value="NZ_CP009687.1"/>
</dbReference>
<protein>
    <submittedName>
        <fullName evidence="2">Transcriptional regulator TetR family</fullName>
    </submittedName>
</protein>
<dbReference type="Pfam" id="PF17932">
    <property type="entry name" value="TetR_C_24"/>
    <property type="match status" value="1"/>
</dbReference>
<dbReference type="InterPro" id="IPR036271">
    <property type="entry name" value="Tet_transcr_reg_TetR-rel_C_sf"/>
</dbReference>
<proteinExistence type="predicted"/>
<organism evidence="2 3">
    <name type="scientific">Clostridium aceticum</name>
    <dbReference type="NCBI Taxonomy" id="84022"/>
    <lineage>
        <taxon>Bacteria</taxon>
        <taxon>Bacillati</taxon>
        <taxon>Bacillota</taxon>
        <taxon>Clostridia</taxon>
        <taxon>Eubacteriales</taxon>
        <taxon>Clostridiaceae</taxon>
        <taxon>Clostridium</taxon>
    </lineage>
</organism>